<accession>A0AAQ3NLI6</accession>
<proteinExistence type="predicted"/>
<keyword evidence="2" id="KW-1185">Reference proteome</keyword>
<gene>
    <name evidence="1" type="ORF">V8G54_014948</name>
</gene>
<dbReference type="EMBL" id="CP144696">
    <property type="protein sequence ID" value="WVZ10418.1"/>
    <property type="molecule type" value="Genomic_DNA"/>
</dbReference>
<organism evidence="1 2">
    <name type="scientific">Vigna mungo</name>
    <name type="common">Black gram</name>
    <name type="synonym">Phaseolus mungo</name>
    <dbReference type="NCBI Taxonomy" id="3915"/>
    <lineage>
        <taxon>Eukaryota</taxon>
        <taxon>Viridiplantae</taxon>
        <taxon>Streptophyta</taxon>
        <taxon>Embryophyta</taxon>
        <taxon>Tracheophyta</taxon>
        <taxon>Spermatophyta</taxon>
        <taxon>Magnoliopsida</taxon>
        <taxon>eudicotyledons</taxon>
        <taxon>Gunneridae</taxon>
        <taxon>Pentapetalae</taxon>
        <taxon>rosids</taxon>
        <taxon>fabids</taxon>
        <taxon>Fabales</taxon>
        <taxon>Fabaceae</taxon>
        <taxon>Papilionoideae</taxon>
        <taxon>50 kb inversion clade</taxon>
        <taxon>NPAAA clade</taxon>
        <taxon>indigoferoid/millettioid clade</taxon>
        <taxon>Phaseoleae</taxon>
        <taxon>Vigna</taxon>
    </lineage>
</organism>
<dbReference type="AlphaFoldDB" id="A0AAQ3NLI6"/>
<dbReference type="Proteomes" id="UP001374535">
    <property type="component" value="Chromosome 5"/>
</dbReference>
<name>A0AAQ3NLI6_VIGMU</name>
<evidence type="ECO:0000313" key="2">
    <source>
        <dbReference type="Proteomes" id="UP001374535"/>
    </source>
</evidence>
<protein>
    <submittedName>
        <fullName evidence="1">Uncharacterized protein</fullName>
    </submittedName>
</protein>
<sequence>MVTVTSLSFESIIPSFDFNSSDSLSEFNCTSSFAAFMSPTFSVCIGTTSSSALSSFVSLIGSKPLSSSEIVRGGIFSTPLSTLSLCTSISLDGSCFISPFTGSNTGEDDGLMRTTLSFFSSISLPLSFANILYVMSSSVAPNGATVL</sequence>
<evidence type="ECO:0000313" key="1">
    <source>
        <dbReference type="EMBL" id="WVZ10418.1"/>
    </source>
</evidence>
<reference evidence="1 2" key="1">
    <citation type="journal article" date="2023" name="Life. Sci Alliance">
        <title>Evolutionary insights into 3D genome organization and epigenetic landscape of Vigna mungo.</title>
        <authorList>
            <person name="Junaid A."/>
            <person name="Singh B."/>
            <person name="Bhatia S."/>
        </authorList>
    </citation>
    <scope>NUCLEOTIDE SEQUENCE [LARGE SCALE GENOMIC DNA]</scope>
    <source>
        <strain evidence="1">Urdbean</strain>
    </source>
</reference>